<organism evidence="2 3">
    <name type="scientific">Microlunatus elymi</name>
    <dbReference type="NCBI Taxonomy" id="2596828"/>
    <lineage>
        <taxon>Bacteria</taxon>
        <taxon>Bacillati</taxon>
        <taxon>Actinomycetota</taxon>
        <taxon>Actinomycetes</taxon>
        <taxon>Propionibacteriales</taxon>
        <taxon>Propionibacteriaceae</taxon>
        <taxon>Microlunatus</taxon>
    </lineage>
</organism>
<feature type="transmembrane region" description="Helical" evidence="1">
    <location>
        <begin position="59"/>
        <end position="82"/>
    </location>
</feature>
<feature type="transmembrane region" description="Helical" evidence="1">
    <location>
        <begin position="34"/>
        <end position="53"/>
    </location>
</feature>
<dbReference type="KEGG" id="mik:FOE78_18035"/>
<evidence type="ECO:0008006" key="4">
    <source>
        <dbReference type="Google" id="ProtNLM"/>
    </source>
</evidence>
<proteinExistence type="predicted"/>
<name>A0A516Q2A0_9ACTN</name>
<dbReference type="RefSeq" id="WP_143987518.1">
    <property type="nucleotide sequence ID" value="NZ_CP041692.1"/>
</dbReference>
<evidence type="ECO:0000313" key="3">
    <source>
        <dbReference type="Proteomes" id="UP000319263"/>
    </source>
</evidence>
<feature type="transmembrane region" description="Helical" evidence="1">
    <location>
        <begin position="6"/>
        <end position="22"/>
    </location>
</feature>
<keyword evidence="1" id="KW-1133">Transmembrane helix</keyword>
<dbReference type="OrthoDB" id="4878571at2"/>
<feature type="transmembrane region" description="Helical" evidence="1">
    <location>
        <begin position="127"/>
        <end position="145"/>
    </location>
</feature>
<protein>
    <recommendedName>
        <fullName evidence="4">DUF1453 domain-containing protein</fullName>
    </recommendedName>
</protein>
<keyword evidence="1" id="KW-0812">Transmembrane</keyword>
<reference evidence="2 3" key="1">
    <citation type="submission" date="2019-07" db="EMBL/GenBank/DDBJ databases">
        <title>Microlunatus dokdonensis sp. nov. isolated from the rhizospheric soil of the wild plant Elymus tsukushiensis.</title>
        <authorList>
            <person name="Ghim S.-Y."/>
            <person name="Hwang Y.-J."/>
            <person name="Son J.-S."/>
            <person name="Shin J.-H."/>
        </authorList>
    </citation>
    <scope>NUCLEOTIDE SEQUENCE [LARGE SCALE GENOMIC DNA]</scope>
    <source>
        <strain evidence="2 3">KUDC0627</strain>
    </source>
</reference>
<keyword evidence="1" id="KW-0472">Membrane</keyword>
<dbReference type="EMBL" id="CP041692">
    <property type="protein sequence ID" value="QDP97560.1"/>
    <property type="molecule type" value="Genomic_DNA"/>
</dbReference>
<dbReference type="Proteomes" id="UP000319263">
    <property type="component" value="Chromosome"/>
</dbReference>
<feature type="transmembrane region" description="Helical" evidence="1">
    <location>
        <begin position="103"/>
        <end position="121"/>
    </location>
</feature>
<sequence length="172" mass="18386">MTPSTILPILIGLALLIFISVRQMSWTKVNAASMLKLPMIMALVGLVLAAQTFDHPGALHVHGADLVLIAAEAGVAVVGGLLMGRMTQIDTINGVTQSRLRPAGLAVWFGFIAIRIGGEVLAHADHLALASSTPLILFMVAIVKATQALTVRERVARHEQSRQVAYDSYSRI</sequence>
<dbReference type="AlphaFoldDB" id="A0A516Q2A0"/>
<keyword evidence="3" id="KW-1185">Reference proteome</keyword>
<accession>A0A516Q2A0</accession>
<gene>
    <name evidence="2" type="ORF">FOE78_18035</name>
</gene>
<evidence type="ECO:0000313" key="2">
    <source>
        <dbReference type="EMBL" id="QDP97560.1"/>
    </source>
</evidence>
<evidence type="ECO:0000256" key="1">
    <source>
        <dbReference type="SAM" id="Phobius"/>
    </source>
</evidence>